<accession>A0A7I7MGB7</accession>
<feature type="region of interest" description="Disordered" evidence="1">
    <location>
        <begin position="331"/>
        <end position="362"/>
    </location>
</feature>
<protein>
    <recommendedName>
        <fullName evidence="3">PE-PPE domain-containing protein</fullName>
    </recommendedName>
</protein>
<feature type="domain" description="PE-PPE" evidence="3">
    <location>
        <begin position="86"/>
        <end position="282"/>
    </location>
</feature>
<feature type="signal peptide" evidence="2">
    <location>
        <begin position="1"/>
        <end position="30"/>
    </location>
</feature>
<evidence type="ECO:0000313" key="4">
    <source>
        <dbReference type="EMBL" id="BBX70389.1"/>
    </source>
</evidence>
<evidence type="ECO:0000256" key="2">
    <source>
        <dbReference type="SAM" id="SignalP"/>
    </source>
</evidence>
<dbReference type="Proteomes" id="UP000466514">
    <property type="component" value="Chromosome"/>
</dbReference>
<feature type="region of interest" description="Disordered" evidence="1">
    <location>
        <begin position="375"/>
        <end position="428"/>
    </location>
</feature>
<feature type="compositionally biased region" description="Low complexity" evidence="1">
    <location>
        <begin position="413"/>
        <end position="428"/>
    </location>
</feature>
<dbReference type="AlphaFoldDB" id="A0A7I7MGB7"/>
<dbReference type="Pfam" id="PF08237">
    <property type="entry name" value="PE-PPE"/>
    <property type="match status" value="1"/>
</dbReference>
<dbReference type="KEGG" id="mpsc:MPSYJ_38500"/>
<evidence type="ECO:0000259" key="3">
    <source>
        <dbReference type="Pfam" id="PF08237"/>
    </source>
</evidence>
<organism evidence="4 5">
    <name type="scientific">Mycolicibacterium psychrotolerans</name>
    <dbReference type="NCBI Taxonomy" id="216929"/>
    <lineage>
        <taxon>Bacteria</taxon>
        <taxon>Bacillati</taxon>
        <taxon>Actinomycetota</taxon>
        <taxon>Actinomycetes</taxon>
        <taxon>Mycobacteriales</taxon>
        <taxon>Mycobacteriaceae</taxon>
        <taxon>Mycolicibacterium</taxon>
    </lineage>
</organism>
<evidence type="ECO:0000313" key="5">
    <source>
        <dbReference type="Proteomes" id="UP000466514"/>
    </source>
</evidence>
<gene>
    <name evidence="4" type="ORF">MPSYJ_38500</name>
</gene>
<keyword evidence="5" id="KW-1185">Reference proteome</keyword>
<feature type="compositionally biased region" description="Basic and acidic residues" evidence="1">
    <location>
        <begin position="392"/>
        <end position="412"/>
    </location>
</feature>
<name>A0A7I7MGB7_9MYCO</name>
<keyword evidence="2" id="KW-0732">Signal</keyword>
<evidence type="ECO:0000256" key="1">
    <source>
        <dbReference type="SAM" id="MobiDB-lite"/>
    </source>
</evidence>
<proteinExistence type="predicted"/>
<dbReference type="EMBL" id="AP022574">
    <property type="protein sequence ID" value="BBX70389.1"/>
    <property type="molecule type" value="Genomic_DNA"/>
</dbReference>
<dbReference type="InterPro" id="IPR013228">
    <property type="entry name" value="PE-PPE_C"/>
</dbReference>
<sequence length="428" mass="45739">MTTKLAQVACIGVTASAMLFAPLAAPSASAYYACRADQGDTCNGVKALLLGGHDNYAVLTEEQMATAFGGYFAVYDSRTSVPFPGNAPYSESIPAGATNLYNAVLAEPDGTVMTIGGVSQGSPSVMEALKRLENLREAGSTDVPDADHMNVLMYGTPSPIFYTGSGYYPRIPTTPYDIYMVSAEYDGIADMPDNLFNILAVLNAIEGADRLHVDAAFNIDFANDPLHYKQVTNKDNGTTTYVVIPYKEQILPLLKPWEEAGADPVRLAKLSAFLKPIIDSAYRRNGYFEKKKWVDGLVSIPLPAAATPDAGATTVTTTAATAAKVQNAADVVTPPAQPTDYVGKHRAAEPTGNDTANKDTKKVARDFVKHLKNEIKKLTTKKTKTESSSQPKTDEKDEKDEKKDTTANETAKESSSSSVGSSDTGSES</sequence>
<feature type="chain" id="PRO_5029454641" description="PE-PPE domain-containing protein" evidence="2">
    <location>
        <begin position="31"/>
        <end position="428"/>
    </location>
</feature>
<reference evidence="4 5" key="1">
    <citation type="journal article" date="2019" name="Emerg. Microbes Infect.">
        <title>Comprehensive subspecies identification of 175 nontuberculous mycobacteria species based on 7547 genomic profiles.</title>
        <authorList>
            <person name="Matsumoto Y."/>
            <person name="Kinjo T."/>
            <person name="Motooka D."/>
            <person name="Nabeya D."/>
            <person name="Jung N."/>
            <person name="Uechi K."/>
            <person name="Horii T."/>
            <person name="Iida T."/>
            <person name="Fujita J."/>
            <person name="Nakamura S."/>
        </authorList>
    </citation>
    <scope>NUCLEOTIDE SEQUENCE [LARGE SCALE GENOMIC DNA]</scope>
    <source>
        <strain evidence="4 5">JCM 13323</strain>
    </source>
</reference>